<keyword evidence="1" id="KW-0472">Membrane</keyword>
<reference evidence="2 3" key="1">
    <citation type="submission" date="2016-10" db="EMBL/GenBank/DDBJ databases">
        <title>The Draft Genome Sequence of Actinokineospora bangkokensis 44EHWT reveals the biosynthetic pathway of antifungal compounds Thailandins with unusual extender unit butylmalonyl-CoA.</title>
        <authorList>
            <person name="Greule A."/>
            <person name="Intra B."/>
            <person name="Flemming S."/>
            <person name="Rommel M.G."/>
            <person name="Panbangred W."/>
            <person name="Bechthold A."/>
        </authorList>
    </citation>
    <scope>NUCLEOTIDE SEQUENCE [LARGE SCALE GENOMIC DNA]</scope>
    <source>
        <strain evidence="2 3">44EHW</strain>
    </source>
</reference>
<proteinExistence type="predicted"/>
<name>A0A1Q9LHS8_9PSEU</name>
<gene>
    <name evidence="2" type="ORF">BJP25_25685</name>
</gene>
<protein>
    <submittedName>
        <fullName evidence="2">Uncharacterized protein</fullName>
    </submittedName>
</protein>
<evidence type="ECO:0000256" key="1">
    <source>
        <dbReference type="SAM" id="Phobius"/>
    </source>
</evidence>
<organism evidence="2 3">
    <name type="scientific">Actinokineospora bangkokensis</name>
    <dbReference type="NCBI Taxonomy" id="1193682"/>
    <lineage>
        <taxon>Bacteria</taxon>
        <taxon>Bacillati</taxon>
        <taxon>Actinomycetota</taxon>
        <taxon>Actinomycetes</taxon>
        <taxon>Pseudonocardiales</taxon>
        <taxon>Pseudonocardiaceae</taxon>
        <taxon>Actinokineospora</taxon>
    </lineage>
</organism>
<dbReference type="AlphaFoldDB" id="A0A1Q9LHS8"/>
<evidence type="ECO:0000313" key="2">
    <source>
        <dbReference type="EMBL" id="OLR91560.1"/>
    </source>
</evidence>
<dbReference type="STRING" id="1193682.BJP25_25685"/>
<keyword evidence="3" id="KW-1185">Reference proteome</keyword>
<evidence type="ECO:0000313" key="3">
    <source>
        <dbReference type="Proteomes" id="UP000186040"/>
    </source>
</evidence>
<accession>A0A1Q9LHS8</accession>
<comment type="caution">
    <text evidence="2">The sequence shown here is derived from an EMBL/GenBank/DDBJ whole genome shotgun (WGS) entry which is preliminary data.</text>
</comment>
<dbReference type="Proteomes" id="UP000186040">
    <property type="component" value="Unassembled WGS sequence"/>
</dbReference>
<keyword evidence="1" id="KW-0812">Transmembrane</keyword>
<sequence>MANFDPKTVTPVEWAGVGAGAAAFIFSFFPAFSYDAGLPGYYDVSVSWSAWSVGTMILAVLLMIGAAVVVLLPHLGVQVPYRSMIWAGAGALAALFVLVSLASGPGGPTIGWFLLLLAVIASAGSGVVTFLANQKGGAPAA</sequence>
<feature type="transmembrane region" description="Helical" evidence="1">
    <location>
        <begin position="12"/>
        <end position="31"/>
    </location>
</feature>
<dbReference type="RefSeq" id="WP_075976630.1">
    <property type="nucleotide sequence ID" value="NZ_MKQR01000021.1"/>
</dbReference>
<feature type="transmembrane region" description="Helical" evidence="1">
    <location>
        <begin position="84"/>
        <end position="104"/>
    </location>
</feature>
<dbReference type="EMBL" id="MKQR01000021">
    <property type="protein sequence ID" value="OLR91560.1"/>
    <property type="molecule type" value="Genomic_DNA"/>
</dbReference>
<keyword evidence="1" id="KW-1133">Transmembrane helix</keyword>
<feature type="transmembrane region" description="Helical" evidence="1">
    <location>
        <begin position="110"/>
        <end position="132"/>
    </location>
</feature>
<feature type="transmembrane region" description="Helical" evidence="1">
    <location>
        <begin position="51"/>
        <end position="72"/>
    </location>
</feature>